<dbReference type="PANTHER" id="PTHR36510">
    <property type="entry name" value="GLUTAMATE--CYSTEINE LIGASE 2-RELATED"/>
    <property type="match status" value="1"/>
</dbReference>
<dbReference type="KEGG" id="nfn:NFRAN_0227"/>
<dbReference type="PANTHER" id="PTHR36510:SF1">
    <property type="entry name" value="GLUTAMATE--CYSTEINE LIGASE 2-RELATED"/>
    <property type="match status" value="1"/>
</dbReference>
<reference evidence="1 2" key="1">
    <citation type="submission" date="2019-02" db="EMBL/GenBank/DDBJ databases">
        <authorList>
            <person name="Lehtovirta-Morley E L."/>
        </authorList>
    </citation>
    <scope>NUCLEOTIDE SEQUENCE [LARGE SCALE GENOMIC DNA]</scope>
    <source>
        <strain evidence="1">NFRAN1</strain>
    </source>
</reference>
<dbReference type="Proteomes" id="UP000294299">
    <property type="component" value="Chromosome NFRAN"/>
</dbReference>
<evidence type="ECO:0000313" key="1">
    <source>
        <dbReference type="EMBL" id="VFJ12548.1"/>
    </source>
</evidence>
<dbReference type="InterPro" id="IPR014746">
    <property type="entry name" value="Gln_synth/guanido_kin_cat_dom"/>
</dbReference>
<accession>A0A484I5S7</accession>
<dbReference type="SUPFAM" id="SSF55931">
    <property type="entry name" value="Glutamine synthetase/guanido kinase"/>
    <property type="match status" value="1"/>
</dbReference>
<dbReference type="Gene3D" id="3.30.590.20">
    <property type="match status" value="1"/>
</dbReference>
<sequence length="436" mass="51065">MNELEISYKGIYTNIRPIDLLSLNNPLADQTIGLKKRIQDDLHRWDELYRVGVEIEICLLDDRARPVNAHPLIKELSKKFDMDSEYGKCQFEVKTEPISMHDLSSVNSFFVEFIEFLELSVDKVYKNRKVIPVFMGGNPSPDIFKRKFITRKERYLNFYEWQKKFPDIEIEGQVFKPNKIATAIQGFHLHLQGLNPIYTTHMFNYILGLLPSAILLGSNSRLFAGKLFSFYEPRVYLYDHSEQQNSGFPAIPKYLDRIEEYIDYIASRPGMDDSRDYFGLEKDRHDDIRIRLNSPNYRVETRIMSVQPTPKELVAMIEFFIGYLYRAILEGKPLRPLSSIREERAAIVRSGYDAKTHFNVSETVKTQLHVAKQGLKDLDLGHEYIRILERRLEERTSPSQYVAKRWEASYNGNVYQTVSEIIQHVWDKTKTNTPLL</sequence>
<dbReference type="AlphaFoldDB" id="A0A484I5S7"/>
<dbReference type="InterPro" id="IPR006336">
    <property type="entry name" value="GCS2"/>
</dbReference>
<dbReference type="RefSeq" id="WP_134482658.1">
    <property type="nucleotide sequence ID" value="NZ_LR216287.1"/>
</dbReference>
<keyword evidence="2" id="KW-1185">Reference proteome</keyword>
<keyword evidence="1" id="KW-0436">Ligase</keyword>
<organism evidence="1 2">
    <name type="scientific">Candidatus Nitrosocosmicus franklandianus</name>
    <dbReference type="NCBI Taxonomy" id="1798806"/>
    <lineage>
        <taxon>Archaea</taxon>
        <taxon>Nitrososphaerota</taxon>
        <taxon>Nitrososphaeria</taxon>
        <taxon>Nitrososphaerales</taxon>
        <taxon>Nitrososphaeraceae</taxon>
        <taxon>Candidatus Nitrosocosmicus</taxon>
    </lineage>
</organism>
<gene>
    <name evidence="1" type="primary">ybdK</name>
    <name evidence="1" type="ORF">NFRAN_0227</name>
</gene>
<dbReference type="GO" id="GO:0016879">
    <property type="term" value="F:ligase activity, forming carbon-nitrogen bonds"/>
    <property type="evidence" value="ECO:0007669"/>
    <property type="project" value="TreeGrafter"/>
</dbReference>
<dbReference type="Pfam" id="PF04107">
    <property type="entry name" value="GCS2"/>
    <property type="match status" value="1"/>
</dbReference>
<dbReference type="InterPro" id="IPR050141">
    <property type="entry name" value="GCL_type2/YbdK_subfam"/>
</dbReference>
<proteinExistence type="predicted"/>
<dbReference type="EMBL" id="LR216287">
    <property type="protein sequence ID" value="VFJ12548.1"/>
    <property type="molecule type" value="Genomic_DNA"/>
</dbReference>
<name>A0A484I5S7_9ARCH</name>
<dbReference type="OrthoDB" id="7289at2157"/>
<protein>
    <submittedName>
        <fullName evidence="1">Carboxylate-amine ligase YbdK</fullName>
    </submittedName>
</protein>
<dbReference type="GeneID" id="39419796"/>
<evidence type="ECO:0000313" key="2">
    <source>
        <dbReference type="Proteomes" id="UP000294299"/>
    </source>
</evidence>